<proteinExistence type="predicted"/>
<feature type="region of interest" description="Disordered" evidence="1">
    <location>
        <begin position="280"/>
        <end position="305"/>
    </location>
</feature>
<dbReference type="EMBL" id="JBBAXC010000020">
    <property type="protein sequence ID" value="MEI5909155.1"/>
    <property type="molecule type" value="Genomic_DNA"/>
</dbReference>
<evidence type="ECO:0000313" key="4">
    <source>
        <dbReference type="Proteomes" id="UP001312865"/>
    </source>
</evidence>
<gene>
    <name evidence="3" type="ORF">WAK64_19070</name>
</gene>
<dbReference type="InterPro" id="IPR011050">
    <property type="entry name" value="Pectin_lyase_fold/virulence"/>
</dbReference>
<name>A0ABU8HIR1_9BACI</name>
<dbReference type="InterPro" id="IPR006626">
    <property type="entry name" value="PbH1"/>
</dbReference>
<feature type="compositionally biased region" description="Polar residues" evidence="1">
    <location>
        <begin position="286"/>
        <end position="305"/>
    </location>
</feature>
<dbReference type="RefSeq" id="WP_336588601.1">
    <property type="nucleotide sequence ID" value="NZ_JBBAXC010000020.1"/>
</dbReference>
<dbReference type="Pfam" id="PF05048">
    <property type="entry name" value="NosD"/>
    <property type="match status" value="1"/>
</dbReference>
<dbReference type="Gene3D" id="2.160.20.10">
    <property type="entry name" value="Single-stranded right-handed beta-helix, Pectin lyase-like"/>
    <property type="match status" value="1"/>
</dbReference>
<dbReference type="SMART" id="SM00710">
    <property type="entry name" value="PbH1"/>
    <property type="match status" value="7"/>
</dbReference>
<evidence type="ECO:0000259" key="2">
    <source>
        <dbReference type="Pfam" id="PF05048"/>
    </source>
</evidence>
<dbReference type="Proteomes" id="UP001312865">
    <property type="component" value="Unassembled WGS sequence"/>
</dbReference>
<feature type="domain" description="Periplasmic copper-binding protein NosD beta helix" evidence="2">
    <location>
        <begin position="119"/>
        <end position="281"/>
    </location>
</feature>
<evidence type="ECO:0000256" key="1">
    <source>
        <dbReference type="SAM" id="MobiDB-lite"/>
    </source>
</evidence>
<dbReference type="InterPro" id="IPR012334">
    <property type="entry name" value="Pectin_lyas_fold"/>
</dbReference>
<keyword evidence="4" id="KW-1185">Reference proteome</keyword>
<sequence>MVLRIVPTVAFPTVQDAIDASSSGDSIKILTGKFDGFEVTIDNLKIFGCGIGRTIIEGAPAQGSNNGVVVSGDRTILQGFTVQGFEDDGIEIFSDNNVVKNIESKFNLGPTGSGFAIVTNSNLIVNCIASFNNRGFDITGQHNCIQKNNSFQNLDSGYIILNRNNILNKNLAKNNEVGFLIITDFNNLFTNSVLNNKSNGIQLTTTADNNNIIVNILCNNEGNGIFLNGSPEQNVIDSNIVRNNGTANTNAGILIQNGAFDNTIRFNKARNNVEFDIEAEPGAEPPNNTFDGNKCGNSSPPGLCT</sequence>
<dbReference type="SUPFAM" id="SSF51126">
    <property type="entry name" value="Pectin lyase-like"/>
    <property type="match status" value="1"/>
</dbReference>
<comment type="caution">
    <text evidence="3">The sequence shown here is derived from an EMBL/GenBank/DDBJ whole genome shotgun (WGS) entry which is preliminary data.</text>
</comment>
<evidence type="ECO:0000313" key="3">
    <source>
        <dbReference type="EMBL" id="MEI5909155.1"/>
    </source>
</evidence>
<reference evidence="3 4" key="1">
    <citation type="journal article" date="2018" name="J. Microbiol.">
        <title>Bacillus spongiae sp. nov., isolated from sponge of Jeju Island.</title>
        <authorList>
            <person name="Lee G.E."/>
            <person name="Im W.T."/>
            <person name="Park J.S."/>
        </authorList>
    </citation>
    <scope>NUCLEOTIDE SEQUENCE [LARGE SCALE GENOMIC DNA]</scope>
    <source>
        <strain evidence="3 4">135PIL107-10</strain>
    </source>
</reference>
<accession>A0ABU8HIR1</accession>
<dbReference type="InterPro" id="IPR007742">
    <property type="entry name" value="NosD_dom"/>
</dbReference>
<protein>
    <submittedName>
        <fullName evidence="3">NosD domain-containing protein</fullName>
    </submittedName>
</protein>
<organism evidence="3 4">
    <name type="scientific">Bacillus spongiae</name>
    <dbReference type="NCBI Taxonomy" id="2683610"/>
    <lineage>
        <taxon>Bacteria</taxon>
        <taxon>Bacillati</taxon>
        <taxon>Bacillota</taxon>
        <taxon>Bacilli</taxon>
        <taxon>Bacillales</taxon>
        <taxon>Bacillaceae</taxon>
        <taxon>Bacillus</taxon>
    </lineage>
</organism>